<dbReference type="AlphaFoldDB" id="A0A6S7H029"/>
<accession>A0A6S7H029</accession>
<keyword evidence="2" id="KW-1185">Reference proteome</keyword>
<dbReference type="EMBL" id="CACRXK020002758">
    <property type="protein sequence ID" value="CAB3995902.1"/>
    <property type="molecule type" value="Genomic_DNA"/>
</dbReference>
<protein>
    <submittedName>
        <fullName evidence="1">115 kDa</fullName>
    </submittedName>
</protein>
<dbReference type="Proteomes" id="UP001152795">
    <property type="component" value="Unassembled WGS sequence"/>
</dbReference>
<evidence type="ECO:0000313" key="2">
    <source>
        <dbReference type="Proteomes" id="UP001152795"/>
    </source>
</evidence>
<organism evidence="1 2">
    <name type="scientific">Paramuricea clavata</name>
    <name type="common">Red gorgonian</name>
    <name type="synonym">Violescent sea-whip</name>
    <dbReference type="NCBI Taxonomy" id="317549"/>
    <lineage>
        <taxon>Eukaryota</taxon>
        <taxon>Metazoa</taxon>
        <taxon>Cnidaria</taxon>
        <taxon>Anthozoa</taxon>
        <taxon>Octocorallia</taxon>
        <taxon>Malacalcyonacea</taxon>
        <taxon>Plexauridae</taxon>
        <taxon>Paramuricea</taxon>
    </lineage>
</organism>
<evidence type="ECO:0000313" key="1">
    <source>
        <dbReference type="EMBL" id="CAB3995902.1"/>
    </source>
</evidence>
<gene>
    <name evidence="1" type="ORF">PACLA_8A016000</name>
</gene>
<comment type="caution">
    <text evidence="1">The sequence shown here is derived from an EMBL/GenBank/DDBJ whole genome shotgun (WGS) entry which is preliminary data.</text>
</comment>
<proteinExistence type="predicted"/>
<sequence>MSDDTETIVIDIIKPNSKPFAMVVSYRPPESDPDMDLSVVYVVRKVAIKTKSRHRIVNIRSMKNFNIDRFKNELTSLPWSLVDNLENANDRWELWKSMFMNVVDNHAPLKRKRLRNSLAECKSKTT</sequence>
<reference evidence="1" key="1">
    <citation type="submission" date="2020-04" db="EMBL/GenBank/DDBJ databases">
        <authorList>
            <person name="Alioto T."/>
            <person name="Alioto T."/>
            <person name="Gomez Garrido J."/>
        </authorList>
    </citation>
    <scope>NUCLEOTIDE SEQUENCE</scope>
    <source>
        <strain evidence="1">A484AB</strain>
    </source>
</reference>
<name>A0A6S7H029_PARCT</name>